<organism evidence="2 4">
    <name type="scientific">Medicago truncatula</name>
    <name type="common">Barrel medic</name>
    <name type="synonym">Medicago tribuloides</name>
    <dbReference type="NCBI Taxonomy" id="3880"/>
    <lineage>
        <taxon>Eukaryota</taxon>
        <taxon>Viridiplantae</taxon>
        <taxon>Streptophyta</taxon>
        <taxon>Embryophyta</taxon>
        <taxon>Tracheophyta</taxon>
        <taxon>Spermatophyta</taxon>
        <taxon>Magnoliopsida</taxon>
        <taxon>eudicotyledons</taxon>
        <taxon>Gunneridae</taxon>
        <taxon>Pentapetalae</taxon>
        <taxon>rosids</taxon>
        <taxon>fabids</taxon>
        <taxon>Fabales</taxon>
        <taxon>Fabaceae</taxon>
        <taxon>Papilionoideae</taxon>
        <taxon>50 kb inversion clade</taxon>
        <taxon>NPAAA clade</taxon>
        <taxon>Hologalegina</taxon>
        <taxon>IRL clade</taxon>
        <taxon>Trifolieae</taxon>
        <taxon>Medicago</taxon>
    </lineage>
</organism>
<protein>
    <submittedName>
        <fullName evidence="2">Transmembrane protein, putative</fullName>
    </submittedName>
</protein>
<keyword evidence="1 2" id="KW-0812">Transmembrane</keyword>
<proteinExistence type="predicted"/>
<dbReference type="AlphaFoldDB" id="G7JH65"/>
<dbReference type="Proteomes" id="UP000002051">
    <property type="component" value="Chromosome 4"/>
</dbReference>
<dbReference type="EnsemblPlants" id="AES88261">
    <property type="protein sequence ID" value="AES88261"/>
    <property type="gene ID" value="MTR_4g051450"/>
</dbReference>
<dbReference type="HOGENOM" id="CLU_2725984_0_0_1"/>
<feature type="transmembrane region" description="Helical" evidence="1">
    <location>
        <begin position="6"/>
        <end position="26"/>
    </location>
</feature>
<accession>G7JH65</accession>
<name>G7JH65_MEDTR</name>
<dbReference type="EMBL" id="CM001220">
    <property type="protein sequence ID" value="AES88261.1"/>
    <property type="molecule type" value="Genomic_DNA"/>
</dbReference>
<keyword evidence="4" id="KW-1185">Reference proteome</keyword>
<evidence type="ECO:0000313" key="3">
    <source>
        <dbReference type="EnsemblPlants" id="AES88261"/>
    </source>
</evidence>
<dbReference type="PaxDb" id="3880-AES88261"/>
<evidence type="ECO:0000256" key="1">
    <source>
        <dbReference type="SAM" id="Phobius"/>
    </source>
</evidence>
<keyword evidence="1" id="KW-1133">Transmembrane helix</keyword>
<keyword evidence="1" id="KW-0472">Membrane</keyword>
<evidence type="ECO:0000313" key="2">
    <source>
        <dbReference type="EMBL" id="AES88261.1"/>
    </source>
</evidence>
<feature type="transmembrane region" description="Helical" evidence="1">
    <location>
        <begin position="38"/>
        <end position="68"/>
    </location>
</feature>
<reference evidence="2 4" key="2">
    <citation type="journal article" date="2014" name="BMC Genomics">
        <title>An improved genome release (version Mt4.0) for the model legume Medicago truncatula.</title>
        <authorList>
            <person name="Tang H."/>
            <person name="Krishnakumar V."/>
            <person name="Bidwell S."/>
            <person name="Rosen B."/>
            <person name="Chan A."/>
            <person name="Zhou S."/>
            <person name="Gentzbittel L."/>
            <person name="Childs K.L."/>
            <person name="Yandell M."/>
            <person name="Gundlach H."/>
            <person name="Mayer K.F."/>
            <person name="Schwartz D.C."/>
            <person name="Town C.D."/>
        </authorList>
    </citation>
    <scope>GENOME REANNOTATION</scope>
    <source>
        <strain evidence="3 4">cv. Jemalong A17</strain>
    </source>
</reference>
<reference evidence="2 4" key="1">
    <citation type="journal article" date="2011" name="Nature">
        <title>The Medicago genome provides insight into the evolution of rhizobial symbioses.</title>
        <authorList>
            <person name="Young N.D."/>
            <person name="Debelle F."/>
            <person name="Oldroyd G.E."/>
            <person name="Geurts R."/>
            <person name="Cannon S.B."/>
            <person name="Udvardi M.K."/>
            <person name="Benedito V.A."/>
            <person name="Mayer K.F."/>
            <person name="Gouzy J."/>
            <person name="Schoof H."/>
            <person name="Van de Peer Y."/>
            <person name="Proost S."/>
            <person name="Cook D.R."/>
            <person name="Meyers B.C."/>
            <person name="Spannagl M."/>
            <person name="Cheung F."/>
            <person name="De Mita S."/>
            <person name="Krishnakumar V."/>
            <person name="Gundlach H."/>
            <person name="Zhou S."/>
            <person name="Mudge J."/>
            <person name="Bharti A.K."/>
            <person name="Murray J.D."/>
            <person name="Naoumkina M.A."/>
            <person name="Rosen B."/>
            <person name="Silverstein K.A."/>
            <person name="Tang H."/>
            <person name="Rombauts S."/>
            <person name="Zhao P.X."/>
            <person name="Zhou P."/>
            <person name="Barbe V."/>
            <person name="Bardou P."/>
            <person name="Bechner M."/>
            <person name="Bellec A."/>
            <person name="Berger A."/>
            <person name="Berges H."/>
            <person name="Bidwell S."/>
            <person name="Bisseling T."/>
            <person name="Choisne N."/>
            <person name="Couloux A."/>
            <person name="Denny R."/>
            <person name="Deshpande S."/>
            <person name="Dai X."/>
            <person name="Doyle J.J."/>
            <person name="Dudez A.M."/>
            <person name="Farmer A.D."/>
            <person name="Fouteau S."/>
            <person name="Franken C."/>
            <person name="Gibelin C."/>
            <person name="Gish J."/>
            <person name="Goldstein S."/>
            <person name="Gonzalez A.J."/>
            <person name="Green P.J."/>
            <person name="Hallab A."/>
            <person name="Hartog M."/>
            <person name="Hua A."/>
            <person name="Humphray S.J."/>
            <person name="Jeong D.H."/>
            <person name="Jing Y."/>
            <person name="Jocker A."/>
            <person name="Kenton S.M."/>
            <person name="Kim D.J."/>
            <person name="Klee K."/>
            <person name="Lai H."/>
            <person name="Lang C."/>
            <person name="Lin S."/>
            <person name="Macmil S.L."/>
            <person name="Magdelenat G."/>
            <person name="Matthews L."/>
            <person name="McCorrison J."/>
            <person name="Monaghan E.L."/>
            <person name="Mun J.H."/>
            <person name="Najar F.Z."/>
            <person name="Nicholson C."/>
            <person name="Noirot C."/>
            <person name="O'Bleness M."/>
            <person name="Paule C.R."/>
            <person name="Poulain J."/>
            <person name="Prion F."/>
            <person name="Qin B."/>
            <person name="Qu C."/>
            <person name="Retzel E.F."/>
            <person name="Riddle C."/>
            <person name="Sallet E."/>
            <person name="Samain S."/>
            <person name="Samson N."/>
            <person name="Sanders I."/>
            <person name="Saurat O."/>
            <person name="Scarpelli C."/>
            <person name="Schiex T."/>
            <person name="Segurens B."/>
            <person name="Severin A.J."/>
            <person name="Sherrier D.J."/>
            <person name="Shi R."/>
            <person name="Sims S."/>
            <person name="Singer S.R."/>
            <person name="Sinharoy S."/>
            <person name="Sterck L."/>
            <person name="Viollet A."/>
            <person name="Wang B.B."/>
            <person name="Wang K."/>
            <person name="Wang M."/>
            <person name="Wang X."/>
            <person name="Warfsmann J."/>
            <person name="Weissenbach J."/>
            <person name="White D.D."/>
            <person name="White J.D."/>
            <person name="Wiley G.B."/>
            <person name="Wincker P."/>
            <person name="Xing Y."/>
            <person name="Yang L."/>
            <person name="Yao Z."/>
            <person name="Ying F."/>
            <person name="Zhai J."/>
            <person name="Zhou L."/>
            <person name="Zuber A."/>
            <person name="Denarie J."/>
            <person name="Dixon R.A."/>
            <person name="May G.D."/>
            <person name="Schwartz D.C."/>
            <person name="Rogers J."/>
            <person name="Quetier F."/>
            <person name="Town C.D."/>
            <person name="Roe B.A."/>
        </authorList>
    </citation>
    <scope>NUCLEOTIDE SEQUENCE [LARGE SCALE GENOMIC DNA]</scope>
    <source>
        <strain evidence="2">A17</strain>
        <strain evidence="3 4">cv. Jemalong A17</strain>
    </source>
</reference>
<sequence length="72" mass="7575">MWIDDVAAVKVDFVVGLVVVCCKGGFVKVTSIVVAAKVVVVVSIVCFSKVFGGGLGTTFVFLCILLLYDTLC</sequence>
<gene>
    <name evidence="2" type="ordered locus">MTR_4g051450</name>
</gene>
<evidence type="ECO:0000313" key="4">
    <source>
        <dbReference type="Proteomes" id="UP000002051"/>
    </source>
</evidence>
<reference evidence="3" key="3">
    <citation type="submission" date="2015-04" db="UniProtKB">
        <authorList>
            <consortium name="EnsemblPlants"/>
        </authorList>
    </citation>
    <scope>IDENTIFICATION</scope>
    <source>
        <strain evidence="3">cv. Jemalong A17</strain>
    </source>
</reference>